<evidence type="ECO:0000313" key="2">
    <source>
        <dbReference type="Proteomes" id="UP000622797"/>
    </source>
</evidence>
<dbReference type="InterPro" id="IPR047975">
    <property type="entry name" value="Heme_bind_FMP"/>
</dbReference>
<sequence>MPSQQSVPSEPTAPTVSINLGQQFQFGPTVLQPDVLIVTGADGSKTTKEEAVTSLDALDKFKGTFAGFGFNTIFRPNSTNTKTPPELKFKPTDGETDNLLQLNLTAETMVFAKPLGNVPNRGLFSQPDINLNGVPYTQTIVDAMDPTLKGDKIPVIHFEPGLWMRVPAVDTSPKLPASYARMASIPHGTTIHAQCFDEAKTSSGPPKFEKASIVPIIMESFGTKDQKETPRPFLNQKAAKDDSRRLPQQLGPFIKAGTITQEILDNPNVILEQANRGKDIVDNTTFTVVTEAPTNNFGGGTSNIGFLVGVNNSTLVSGASRSGNANAAKVKAFYWISTVRAEIQIQPCKAVDKKIVSQVAKDPRDAVPSVLIDEDVPSAMTLKFKYNQIQYSQDVTLDFFGVRWPHITVATLAPTGLLFSDLKKGN</sequence>
<dbReference type="OrthoDB" id="1933717at2759"/>
<keyword evidence="2" id="KW-1185">Reference proteome</keyword>
<proteinExistence type="predicted"/>
<dbReference type="EMBL" id="JABEXW010000639">
    <property type="protein sequence ID" value="KAF4960429.1"/>
    <property type="molecule type" value="Genomic_DNA"/>
</dbReference>
<dbReference type="NCBIfam" id="NF040572">
    <property type="entry name" value="heme_bind_FMP"/>
    <property type="match status" value="1"/>
</dbReference>
<protein>
    <submittedName>
        <fullName evidence="1">Uncharacterized protein</fullName>
    </submittedName>
</protein>
<name>A0A8H4TMF3_9HYPO</name>
<dbReference type="Proteomes" id="UP000622797">
    <property type="component" value="Unassembled WGS sequence"/>
</dbReference>
<reference evidence="1" key="2">
    <citation type="submission" date="2020-05" db="EMBL/GenBank/DDBJ databases">
        <authorList>
            <person name="Kim H.-S."/>
            <person name="Proctor R.H."/>
            <person name="Brown D.W."/>
        </authorList>
    </citation>
    <scope>NUCLEOTIDE SEQUENCE</scope>
    <source>
        <strain evidence="1">NRRL 20472</strain>
    </source>
</reference>
<gene>
    <name evidence="1" type="ORF">FSARC_10489</name>
</gene>
<comment type="caution">
    <text evidence="1">The sequence shown here is derived from an EMBL/GenBank/DDBJ whole genome shotgun (WGS) entry which is preliminary data.</text>
</comment>
<accession>A0A8H4TMF3</accession>
<evidence type="ECO:0000313" key="1">
    <source>
        <dbReference type="EMBL" id="KAF4960429.1"/>
    </source>
</evidence>
<organism evidence="1 2">
    <name type="scientific">Fusarium sarcochroum</name>
    <dbReference type="NCBI Taxonomy" id="1208366"/>
    <lineage>
        <taxon>Eukaryota</taxon>
        <taxon>Fungi</taxon>
        <taxon>Dikarya</taxon>
        <taxon>Ascomycota</taxon>
        <taxon>Pezizomycotina</taxon>
        <taxon>Sordariomycetes</taxon>
        <taxon>Hypocreomycetidae</taxon>
        <taxon>Hypocreales</taxon>
        <taxon>Nectriaceae</taxon>
        <taxon>Fusarium</taxon>
        <taxon>Fusarium lateritium species complex</taxon>
    </lineage>
</organism>
<dbReference type="AlphaFoldDB" id="A0A8H4TMF3"/>
<reference evidence="1" key="1">
    <citation type="journal article" date="2020" name="BMC Genomics">
        <title>Correction to: Identification and distribution of gene clusters required for synthesis of sphingolipid metabolism inhibitors in diverse species of the filamentous fungus Fusarium.</title>
        <authorList>
            <person name="Kim H.S."/>
            <person name="Lohmar J.M."/>
            <person name="Busman M."/>
            <person name="Brown D.W."/>
            <person name="Naumann T.A."/>
            <person name="Divon H.H."/>
            <person name="Lysoe E."/>
            <person name="Uhlig S."/>
            <person name="Proctor R.H."/>
        </authorList>
    </citation>
    <scope>NUCLEOTIDE SEQUENCE</scope>
    <source>
        <strain evidence="1">NRRL 20472</strain>
    </source>
</reference>